<comment type="caution">
    <text evidence="1">The sequence shown here is derived from an EMBL/GenBank/DDBJ whole genome shotgun (WGS) entry which is preliminary data.</text>
</comment>
<gene>
    <name evidence="1" type="ORF">ACFFIZ_19555</name>
</gene>
<dbReference type="EMBL" id="JBHLWQ010000187">
    <property type="protein sequence ID" value="MFC0202442.1"/>
    <property type="molecule type" value="Genomic_DNA"/>
</dbReference>
<dbReference type="Proteomes" id="UP001589795">
    <property type="component" value="Unassembled WGS sequence"/>
</dbReference>
<sequence length="104" mass="12058">MEKPDNSEAAFPVLKSKTRQAGWRRANPLKYRAHLLVHKALGTGQLQKQPCEVCGAKAVDAHHDCYEEPLNVRWLCRRHHTKLHYYGEDMFPISRVYEGARSEE</sequence>
<accession>A0ABV6CP20</accession>
<evidence type="ECO:0000313" key="1">
    <source>
        <dbReference type="EMBL" id="MFC0202442.1"/>
    </source>
</evidence>
<evidence type="ECO:0000313" key="2">
    <source>
        <dbReference type="Proteomes" id="UP001589795"/>
    </source>
</evidence>
<organism evidence="1 2">
    <name type="scientific">Paracoccus rhizosphaerae</name>
    <dbReference type="NCBI Taxonomy" id="1133347"/>
    <lineage>
        <taxon>Bacteria</taxon>
        <taxon>Pseudomonadati</taxon>
        <taxon>Pseudomonadota</taxon>
        <taxon>Alphaproteobacteria</taxon>
        <taxon>Rhodobacterales</taxon>
        <taxon>Paracoccaceae</taxon>
        <taxon>Paracoccus</taxon>
    </lineage>
</organism>
<dbReference type="RefSeq" id="WP_265508947.1">
    <property type="nucleotide sequence ID" value="NZ_JAOTBE010000160.1"/>
</dbReference>
<name>A0ABV6CP20_9RHOB</name>
<evidence type="ECO:0008006" key="3">
    <source>
        <dbReference type="Google" id="ProtNLM"/>
    </source>
</evidence>
<keyword evidence="2" id="KW-1185">Reference proteome</keyword>
<proteinExistence type="predicted"/>
<reference evidence="1 2" key="1">
    <citation type="submission" date="2024-09" db="EMBL/GenBank/DDBJ databases">
        <authorList>
            <person name="Sun Q."/>
            <person name="Mori K."/>
        </authorList>
    </citation>
    <scope>NUCLEOTIDE SEQUENCE [LARGE SCALE GENOMIC DNA]</scope>
    <source>
        <strain evidence="1 2">CCM 7904</strain>
    </source>
</reference>
<protein>
    <recommendedName>
        <fullName evidence="3">HNH endonuclease</fullName>
    </recommendedName>
</protein>